<dbReference type="PANTHER" id="PTHR11786:SF0">
    <property type="entry name" value="ARYLAMINE N-ACETYLTRANSFERASE 4-RELATED"/>
    <property type="match status" value="1"/>
</dbReference>
<dbReference type="OrthoDB" id="9984024at2759"/>
<dbReference type="EMBL" id="LFZO01000030">
    <property type="protein sequence ID" value="KXT16794.1"/>
    <property type="molecule type" value="Genomic_DNA"/>
</dbReference>
<evidence type="ECO:0000313" key="2">
    <source>
        <dbReference type="EMBL" id="KXT16795.1"/>
    </source>
</evidence>
<dbReference type="Gene3D" id="3.30.2140.20">
    <property type="match status" value="1"/>
</dbReference>
<gene>
    <name evidence="2" type="ORF">AC579_5478</name>
</gene>
<dbReference type="STRING" id="113226.A0A139IQ34"/>
<dbReference type="InterPro" id="IPR053710">
    <property type="entry name" value="Arylamine_NAT_domain_sf"/>
</dbReference>
<protein>
    <submittedName>
        <fullName evidence="2">Uncharacterized protein</fullName>
    </submittedName>
</protein>
<dbReference type="Pfam" id="PF00797">
    <property type="entry name" value="Acetyltransf_2"/>
    <property type="match status" value="1"/>
</dbReference>
<dbReference type="EMBL" id="LFZO01000030">
    <property type="protein sequence ID" value="KXT16796.1"/>
    <property type="molecule type" value="Genomic_DNA"/>
</dbReference>
<dbReference type="InterPro" id="IPR038765">
    <property type="entry name" value="Papain-like_cys_pep_sf"/>
</dbReference>
<comment type="caution">
    <text evidence="2">The sequence shown here is derived from an EMBL/GenBank/DDBJ whole genome shotgun (WGS) entry which is preliminary data.</text>
</comment>
<name>A0A139IQ34_9PEZI</name>
<dbReference type="GO" id="GO:0016407">
    <property type="term" value="F:acetyltransferase activity"/>
    <property type="evidence" value="ECO:0007669"/>
    <property type="project" value="InterPro"/>
</dbReference>
<reference evidence="2 3" key="1">
    <citation type="submission" date="2015-07" db="EMBL/GenBank/DDBJ databases">
        <title>Comparative genomics of the Sigatoka disease complex on banana suggests a link between parallel evolutionary changes in Pseudocercospora fijiensis and Pseudocercospora eumusae and increased virulence on the banana host.</title>
        <authorList>
            <person name="Chang T.-C."/>
            <person name="Salvucci A."/>
            <person name="Crous P.W."/>
            <person name="Stergiopoulos I."/>
        </authorList>
    </citation>
    <scope>NUCLEOTIDE SEQUENCE [LARGE SCALE GENOMIC DNA]</scope>
    <source>
        <strain evidence="2 3">CBS 116634</strain>
    </source>
</reference>
<evidence type="ECO:0000256" key="1">
    <source>
        <dbReference type="ARBA" id="ARBA00006547"/>
    </source>
</evidence>
<dbReference type="SUPFAM" id="SSF54001">
    <property type="entry name" value="Cysteine proteinases"/>
    <property type="match status" value="1"/>
</dbReference>
<dbReference type="InterPro" id="IPR001447">
    <property type="entry name" value="Arylamine_N-AcTrfase"/>
</dbReference>
<accession>A0A139IQ34</accession>
<sequence length="358" mass="41049">MATNNAAADILLTQMATNAKDRPRYSKQQLERYFDRIELPQKYRNSPVLSDPALARTKEHGLPLIRAFTRYHTSHIPFENLQMHYSATRMISLNMDDLYDRFADTAGCGNGGRCMQNNGFFGTVMRSLGYNVRNGGSRVSRSMYPDTIIREQQATTYDPWDHMVNFVKFDSEWWLVDVGMAAMGPNMPIPIEDNFVTNSIGGRKIRLQLRVIPEHAAGDLEDAPKLWCFDVSHSQNPDGTDIWLPTYCFTMTEFLPQDYECASWYTTTYPRSYFARWLLVTKMILSEDGEEVVGDMSLVNNVVQKRILGKKEFAQELKTEEERVTALEDLFGIMLSEEDRKAISPHMKLGWSDQDNSG</sequence>
<dbReference type="AlphaFoldDB" id="A0A139IQ34"/>
<organism evidence="2 3">
    <name type="scientific">Pseudocercospora musae</name>
    <dbReference type="NCBI Taxonomy" id="113226"/>
    <lineage>
        <taxon>Eukaryota</taxon>
        <taxon>Fungi</taxon>
        <taxon>Dikarya</taxon>
        <taxon>Ascomycota</taxon>
        <taxon>Pezizomycotina</taxon>
        <taxon>Dothideomycetes</taxon>
        <taxon>Dothideomycetidae</taxon>
        <taxon>Mycosphaerellales</taxon>
        <taxon>Mycosphaerellaceae</taxon>
        <taxon>Pseudocercospora</taxon>
    </lineage>
</organism>
<keyword evidence="3" id="KW-1185">Reference proteome</keyword>
<dbReference type="EMBL" id="LFZO01000030">
    <property type="protein sequence ID" value="KXT16795.1"/>
    <property type="molecule type" value="Genomic_DNA"/>
</dbReference>
<dbReference type="Proteomes" id="UP000073492">
    <property type="component" value="Unassembled WGS sequence"/>
</dbReference>
<evidence type="ECO:0000313" key="3">
    <source>
        <dbReference type="Proteomes" id="UP000073492"/>
    </source>
</evidence>
<proteinExistence type="inferred from homology"/>
<dbReference type="PANTHER" id="PTHR11786">
    <property type="entry name" value="N-HYDROXYARYLAMINE O-ACETYLTRANSFERASE"/>
    <property type="match status" value="1"/>
</dbReference>
<comment type="similarity">
    <text evidence="1">Belongs to the arylamine N-acetyltransferase family.</text>
</comment>